<gene>
    <name evidence="6" type="ORF">M0638_02625</name>
</gene>
<dbReference type="GO" id="GO:0004497">
    <property type="term" value="F:monooxygenase activity"/>
    <property type="evidence" value="ECO:0007669"/>
    <property type="project" value="UniProtKB-KW"/>
</dbReference>
<comment type="similarity">
    <text evidence="1">Belongs to the bacterial luciferase oxidoreductase family.</text>
</comment>
<dbReference type="PANTHER" id="PTHR30137:SF16">
    <property type="entry name" value="BLL0895 PROTEIN"/>
    <property type="match status" value="1"/>
</dbReference>
<dbReference type="AlphaFoldDB" id="A0A9X1Y6T8"/>
<keyword evidence="2" id="KW-0285">Flavoprotein</keyword>
<proteinExistence type="inferred from homology"/>
<dbReference type="PANTHER" id="PTHR30137">
    <property type="entry name" value="LUCIFERASE-LIKE MONOOXYGENASE"/>
    <property type="match status" value="1"/>
</dbReference>
<dbReference type="Proteomes" id="UP001139516">
    <property type="component" value="Unassembled WGS sequence"/>
</dbReference>
<keyword evidence="3" id="KW-0560">Oxidoreductase</keyword>
<dbReference type="Gene3D" id="3.20.20.30">
    <property type="entry name" value="Luciferase-like domain"/>
    <property type="match status" value="1"/>
</dbReference>
<dbReference type="SUPFAM" id="SSF51679">
    <property type="entry name" value="Bacterial luciferase-like"/>
    <property type="match status" value="1"/>
</dbReference>
<accession>A0A9X1Y6T8</accession>
<evidence type="ECO:0000313" key="7">
    <source>
        <dbReference type="Proteomes" id="UP001139516"/>
    </source>
</evidence>
<evidence type="ECO:0000259" key="5">
    <source>
        <dbReference type="Pfam" id="PF00296"/>
    </source>
</evidence>
<keyword evidence="4" id="KW-0503">Monooxygenase</keyword>
<sequence>MAHAGLRFGIFMAPFHRVGDNPTLSLARDLELIQWLDHLGYDEAWIGEHHSAGWEIIASPEVFIAAAAERTRHIRLGSGVTSLPYHHPLLVAQRFVQLDHMTRGRVMLGCGPGALVSDAYMLGIDPKDQRRRMEESLEAILRLLADEEPVTMKTDWFELREARLHLAPYTHPRFPVSVASSTTPSGALAAGRHGLGLLSLGAGLPGGPQKLGESWRTAEDEAARHGKRVDRADWRLVVNLHCAEEDEQAFREVKLGERLETLSYFAETLGRPPGRSEDPLRDGLAAGSTLIGSPDTVAAGIERLLSFTEGGAGGVLFRAHDWANREQTMRSYELFARWVMPRFQGSLAAPAGSREWVSGQRSAIFAPNLEALKRAFVEAGRPVPEHIRLQLETGRFETPKG</sequence>
<dbReference type="InterPro" id="IPR011251">
    <property type="entry name" value="Luciferase-like_dom"/>
</dbReference>
<dbReference type="InterPro" id="IPR036661">
    <property type="entry name" value="Luciferase-like_sf"/>
</dbReference>
<comment type="caution">
    <text evidence="6">The sequence shown here is derived from an EMBL/GenBank/DDBJ whole genome shotgun (WGS) entry which is preliminary data.</text>
</comment>
<dbReference type="EMBL" id="JALPRX010000008">
    <property type="protein sequence ID" value="MCK8783275.1"/>
    <property type="molecule type" value="Genomic_DNA"/>
</dbReference>
<name>A0A9X1Y6T8_9PROT</name>
<evidence type="ECO:0000256" key="4">
    <source>
        <dbReference type="ARBA" id="ARBA00023033"/>
    </source>
</evidence>
<feature type="domain" description="Luciferase-like" evidence="5">
    <location>
        <begin position="7"/>
        <end position="303"/>
    </location>
</feature>
<protein>
    <submittedName>
        <fullName evidence="6">LLM class flavin-dependent oxidoreductase</fullName>
    </submittedName>
</protein>
<evidence type="ECO:0000256" key="3">
    <source>
        <dbReference type="ARBA" id="ARBA00023002"/>
    </source>
</evidence>
<dbReference type="GO" id="GO:0016705">
    <property type="term" value="F:oxidoreductase activity, acting on paired donors, with incorporation or reduction of molecular oxygen"/>
    <property type="evidence" value="ECO:0007669"/>
    <property type="project" value="InterPro"/>
</dbReference>
<evidence type="ECO:0000256" key="1">
    <source>
        <dbReference type="ARBA" id="ARBA00010426"/>
    </source>
</evidence>
<dbReference type="Pfam" id="PF00296">
    <property type="entry name" value="Bac_luciferase"/>
    <property type="match status" value="1"/>
</dbReference>
<reference evidence="6" key="1">
    <citation type="submission" date="2022-04" db="EMBL/GenBank/DDBJ databases">
        <title>Roseomonas acroporae sp. nov., isolated from coral Acropora digitifera.</title>
        <authorList>
            <person name="Sun H."/>
        </authorList>
    </citation>
    <scope>NUCLEOTIDE SEQUENCE</scope>
    <source>
        <strain evidence="6">NAR14</strain>
    </source>
</reference>
<evidence type="ECO:0000256" key="2">
    <source>
        <dbReference type="ARBA" id="ARBA00022630"/>
    </source>
</evidence>
<keyword evidence="7" id="KW-1185">Reference proteome</keyword>
<dbReference type="GO" id="GO:0005829">
    <property type="term" value="C:cytosol"/>
    <property type="evidence" value="ECO:0007669"/>
    <property type="project" value="TreeGrafter"/>
</dbReference>
<evidence type="ECO:0000313" key="6">
    <source>
        <dbReference type="EMBL" id="MCK8783275.1"/>
    </source>
</evidence>
<dbReference type="InterPro" id="IPR050766">
    <property type="entry name" value="Bact_Lucif_Oxidored"/>
</dbReference>
<organism evidence="6 7">
    <name type="scientific">Roseomonas acroporae</name>
    <dbReference type="NCBI Taxonomy" id="2937791"/>
    <lineage>
        <taxon>Bacteria</taxon>
        <taxon>Pseudomonadati</taxon>
        <taxon>Pseudomonadota</taxon>
        <taxon>Alphaproteobacteria</taxon>
        <taxon>Acetobacterales</taxon>
        <taxon>Roseomonadaceae</taxon>
        <taxon>Roseomonas</taxon>
    </lineage>
</organism>
<dbReference type="RefSeq" id="WP_248665401.1">
    <property type="nucleotide sequence ID" value="NZ_JALPRX010000008.1"/>
</dbReference>